<evidence type="ECO:0000313" key="3">
    <source>
        <dbReference type="Proteomes" id="UP001345963"/>
    </source>
</evidence>
<name>A0ABU7B122_9TELE</name>
<reference evidence="2 3" key="1">
    <citation type="submission" date="2021-07" db="EMBL/GenBank/DDBJ databases">
        <authorList>
            <person name="Palmer J.M."/>
        </authorList>
    </citation>
    <scope>NUCLEOTIDE SEQUENCE [LARGE SCALE GENOMIC DNA]</scope>
    <source>
        <strain evidence="2 3">AT_MEX2019</strain>
        <tissue evidence="2">Muscle</tissue>
    </source>
</reference>
<evidence type="ECO:0000313" key="2">
    <source>
        <dbReference type="EMBL" id="MED6244068.1"/>
    </source>
</evidence>
<comment type="caution">
    <text evidence="2">The sequence shown here is derived from an EMBL/GenBank/DDBJ whole genome shotgun (WGS) entry which is preliminary data.</text>
</comment>
<organism evidence="2 3">
    <name type="scientific">Ataeniobius toweri</name>
    <dbReference type="NCBI Taxonomy" id="208326"/>
    <lineage>
        <taxon>Eukaryota</taxon>
        <taxon>Metazoa</taxon>
        <taxon>Chordata</taxon>
        <taxon>Craniata</taxon>
        <taxon>Vertebrata</taxon>
        <taxon>Euteleostomi</taxon>
        <taxon>Actinopterygii</taxon>
        <taxon>Neopterygii</taxon>
        <taxon>Teleostei</taxon>
        <taxon>Neoteleostei</taxon>
        <taxon>Acanthomorphata</taxon>
        <taxon>Ovalentaria</taxon>
        <taxon>Atherinomorphae</taxon>
        <taxon>Cyprinodontiformes</taxon>
        <taxon>Goodeidae</taxon>
        <taxon>Ataeniobius</taxon>
    </lineage>
</organism>
<accession>A0ABU7B122</accession>
<feature type="region of interest" description="Disordered" evidence="1">
    <location>
        <begin position="19"/>
        <end position="43"/>
    </location>
</feature>
<keyword evidence="3" id="KW-1185">Reference proteome</keyword>
<gene>
    <name evidence="2" type="ORF">ATANTOWER_011862</name>
</gene>
<sequence>MTSSSAWLFNGIGVLGRMEKRRRRRRSLPTASSSSQQIRGASSHLRTEVYLWIRSRQQHHGGLHVQSPR</sequence>
<proteinExistence type="predicted"/>
<evidence type="ECO:0000256" key="1">
    <source>
        <dbReference type="SAM" id="MobiDB-lite"/>
    </source>
</evidence>
<feature type="compositionally biased region" description="Low complexity" evidence="1">
    <location>
        <begin position="31"/>
        <end position="43"/>
    </location>
</feature>
<dbReference type="Proteomes" id="UP001345963">
    <property type="component" value="Unassembled WGS sequence"/>
</dbReference>
<dbReference type="EMBL" id="JAHUTI010039364">
    <property type="protein sequence ID" value="MED6244068.1"/>
    <property type="molecule type" value="Genomic_DNA"/>
</dbReference>
<protein>
    <submittedName>
        <fullName evidence="2">Uncharacterized protein</fullName>
    </submittedName>
</protein>